<evidence type="ECO:0000313" key="2">
    <source>
        <dbReference type="Proteomes" id="UP001597349"/>
    </source>
</evidence>
<keyword evidence="2" id="KW-1185">Reference proteome</keyword>
<gene>
    <name evidence="1" type="ORF">ACFSQT_02435</name>
</gene>
<evidence type="ECO:0000313" key="1">
    <source>
        <dbReference type="EMBL" id="MFD2052035.1"/>
    </source>
</evidence>
<name>A0ABW4W8G8_9HYPH</name>
<dbReference type="EMBL" id="JBHUGY010000003">
    <property type="protein sequence ID" value="MFD2052035.1"/>
    <property type="molecule type" value="Genomic_DNA"/>
</dbReference>
<comment type="caution">
    <text evidence="1">The sequence shown here is derived from an EMBL/GenBank/DDBJ whole genome shotgun (WGS) entry which is preliminary data.</text>
</comment>
<organism evidence="1 2">
    <name type="scientific">Mesorhizobium calcicola</name>
    <dbReference type="NCBI Taxonomy" id="1300310"/>
    <lineage>
        <taxon>Bacteria</taxon>
        <taxon>Pseudomonadati</taxon>
        <taxon>Pseudomonadota</taxon>
        <taxon>Alphaproteobacteria</taxon>
        <taxon>Hyphomicrobiales</taxon>
        <taxon>Phyllobacteriaceae</taxon>
        <taxon>Mesorhizobium</taxon>
    </lineage>
</organism>
<protein>
    <submittedName>
        <fullName evidence="1">Transposase</fullName>
    </submittedName>
</protein>
<dbReference type="RefSeq" id="WP_379016837.1">
    <property type="nucleotide sequence ID" value="NZ_JBHUGY010000003.1"/>
</dbReference>
<reference evidence="2" key="1">
    <citation type="journal article" date="2019" name="Int. J. Syst. Evol. Microbiol.">
        <title>The Global Catalogue of Microorganisms (GCM) 10K type strain sequencing project: providing services to taxonomists for standard genome sequencing and annotation.</title>
        <authorList>
            <consortium name="The Broad Institute Genomics Platform"/>
            <consortium name="The Broad Institute Genome Sequencing Center for Infectious Disease"/>
            <person name="Wu L."/>
            <person name="Ma J."/>
        </authorList>
    </citation>
    <scope>NUCLEOTIDE SEQUENCE [LARGE SCALE GENOMIC DNA]</scope>
    <source>
        <strain evidence="2">CGMCC 1.16226</strain>
    </source>
</reference>
<proteinExistence type="predicted"/>
<dbReference type="Proteomes" id="UP001597349">
    <property type="component" value="Unassembled WGS sequence"/>
</dbReference>
<accession>A0ABW4W8G8</accession>
<sequence>MEARQDKSASVVAALFTRWEKELPRLSGKSKLAEAIRYALGRRAAMSPTAPW</sequence>